<dbReference type="Pfam" id="PF01545">
    <property type="entry name" value="Cation_efflux"/>
    <property type="match status" value="1"/>
</dbReference>
<dbReference type="Proteomes" id="UP001519654">
    <property type="component" value="Unassembled WGS sequence"/>
</dbReference>
<dbReference type="Pfam" id="PF16916">
    <property type="entry name" value="ZT_dimer"/>
    <property type="match status" value="1"/>
</dbReference>
<dbReference type="NCBIfam" id="TIGR01297">
    <property type="entry name" value="CDF"/>
    <property type="match status" value="1"/>
</dbReference>
<dbReference type="InterPro" id="IPR058533">
    <property type="entry name" value="Cation_efflux_TM"/>
</dbReference>
<feature type="domain" description="Cation efflux protein transmembrane" evidence="9">
    <location>
        <begin position="22"/>
        <end position="213"/>
    </location>
</feature>
<dbReference type="SUPFAM" id="SSF160240">
    <property type="entry name" value="Cation efflux protein cytoplasmic domain-like"/>
    <property type="match status" value="1"/>
</dbReference>
<dbReference type="InterPro" id="IPR036837">
    <property type="entry name" value="Cation_efflux_CTD_sf"/>
</dbReference>
<evidence type="ECO:0000256" key="6">
    <source>
        <dbReference type="ARBA" id="ARBA00023065"/>
    </source>
</evidence>
<evidence type="ECO:0000256" key="1">
    <source>
        <dbReference type="ARBA" id="ARBA00004141"/>
    </source>
</evidence>
<evidence type="ECO:0000256" key="8">
    <source>
        <dbReference type="SAM" id="Phobius"/>
    </source>
</evidence>
<reference evidence="11 12" key="1">
    <citation type="submission" date="2021-06" db="EMBL/GenBank/DDBJ databases">
        <title>Actinoplanes lichenicola sp. nov., and Actinoplanes ovalisporus sp. nov., isolated from lichen in Thailand.</title>
        <authorList>
            <person name="Saeng-In P."/>
            <person name="Kanchanasin P."/>
            <person name="Yuki M."/>
            <person name="Kudo T."/>
            <person name="Ohkuma M."/>
            <person name="Phongsopitanun W."/>
            <person name="Tanasupawat S."/>
        </authorList>
    </citation>
    <scope>NUCLEOTIDE SEQUENCE [LARGE SCALE GENOMIC DNA]</scope>
    <source>
        <strain evidence="11 12">NBRC 110975</strain>
    </source>
</reference>
<evidence type="ECO:0000256" key="7">
    <source>
        <dbReference type="ARBA" id="ARBA00023136"/>
    </source>
</evidence>
<feature type="transmembrane region" description="Helical" evidence="8">
    <location>
        <begin position="164"/>
        <end position="182"/>
    </location>
</feature>
<gene>
    <name evidence="11" type="ORF">KOI35_33820</name>
</gene>
<evidence type="ECO:0000256" key="2">
    <source>
        <dbReference type="ARBA" id="ARBA00008873"/>
    </source>
</evidence>
<dbReference type="InterPro" id="IPR002524">
    <property type="entry name" value="Cation_efflux"/>
</dbReference>
<sequence>MGGHHEHHHDHGVSAGSDRRWLVAALILISVLMLAEVVAGVVSGSLALLSDAAHLLTDVAAIVLALAAMRLAARPPRGGFTYGLKRAEILSAQANGLTLILLGLWLAYEAVGRLIDPPEVAGGVVLVTAAIGVVVNVVAAWCMSRANRTSLNVEGAFQHLLNDLFAFAATLVSGVVMVVTGFTRADAIASLIVVVLMVHAGARLVRDSGRILLEAAPAGMDVDALGAELAAVTAVHEIHDLHLWQITSGHAALSAHVIVEDHADCHRSRVDLEELLRVRHHIRHTTLQVDHAADTDGLRCGPVHRSAATVGQ</sequence>
<comment type="subcellular location">
    <subcellularLocation>
        <location evidence="1">Membrane</location>
        <topology evidence="1">Multi-pass membrane protein</topology>
    </subcellularLocation>
</comment>
<dbReference type="InterPro" id="IPR027470">
    <property type="entry name" value="Cation_efflux_CTD"/>
</dbReference>
<feature type="transmembrane region" description="Helical" evidence="8">
    <location>
        <begin position="52"/>
        <end position="69"/>
    </location>
</feature>
<keyword evidence="5 8" id="KW-1133">Transmembrane helix</keyword>
<keyword evidence="4 8" id="KW-0812">Transmembrane</keyword>
<evidence type="ECO:0000256" key="5">
    <source>
        <dbReference type="ARBA" id="ARBA00022989"/>
    </source>
</evidence>
<feature type="transmembrane region" description="Helical" evidence="8">
    <location>
        <begin position="21"/>
        <end position="46"/>
    </location>
</feature>
<keyword evidence="12" id="KW-1185">Reference proteome</keyword>
<feature type="transmembrane region" description="Helical" evidence="8">
    <location>
        <begin position="89"/>
        <end position="108"/>
    </location>
</feature>
<dbReference type="PANTHER" id="PTHR11562:SF17">
    <property type="entry name" value="RE54080P-RELATED"/>
    <property type="match status" value="1"/>
</dbReference>
<evidence type="ECO:0000313" key="12">
    <source>
        <dbReference type="Proteomes" id="UP001519654"/>
    </source>
</evidence>
<dbReference type="EMBL" id="JAHKKG010000011">
    <property type="protein sequence ID" value="MBU2668503.1"/>
    <property type="molecule type" value="Genomic_DNA"/>
</dbReference>
<accession>A0ABS5YYJ4</accession>
<evidence type="ECO:0000313" key="11">
    <source>
        <dbReference type="EMBL" id="MBU2668503.1"/>
    </source>
</evidence>
<dbReference type="SUPFAM" id="SSF161111">
    <property type="entry name" value="Cation efflux protein transmembrane domain-like"/>
    <property type="match status" value="1"/>
</dbReference>
<keyword evidence="6" id="KW-0406">Ion transport</keyword>
<feature type="domain" description="Cation efflux protein cytoplasmic" evidence="10">
    <location>
        <begin position="219"/>
        <end position="291"/>
    </location>
</feature>
<evidence type="ECO:0000259" key="9">
    <source>
        <dbReference type="Pfam" id="PF01545"/>
    </source>
</evidence>
<dbReference type="InterPro" id="IPR050681">
    <property type="entry name" value="CDF/SLC30A"/>
</dbReference>
<comment type="caution">
    <text evidence="11">The sequence shown here is derived from an EMBL/GenBank/DDBJ whole genome shotgun (WGS) entry which is preliminary data.</text>
</comment>
<dbReference type="PANTHER" id="PTHR11562">
    <property type="entry name" value="CATION EFFLUX PROTEIN/ ZINC TRANSPORTER"/>
    <property type="match status" value="1"/>
</dbReference>
<keyword evidence="3" id="KW-0813">Transport</keyword>
<protein>
    <submittedName>
        <fullName evidence="11">Cation diffusion facilitator family transporter</fullName>
    </submittedName>
</protein>
<feature type="transmembrane region" description="Helical" evidence="8">
    <location>
        <begin position="120"/>
        <end position="143"/>
    </location>
</feature>
<keyword evidence="7 8" id="KW-0472">Membrane</keyword>
<dbReference type="Gene3D" id="1.20.1510.10">
    <property type="entry name" value="Cation efflux protein transmembrane domain"/>
    <property type="match status" value="1"/>
</dbReference>
<organism evidence="11 12">
    <name type="scientific">Paractinoplanes bogorensis</name>
    <dbReference type="NCBI Taxonomy" id="1610840"/>
    <lineage>
        <taxon>Bacteria</taxon>
        <taxon>Bacillati</taxon>
        <taxon>Actinomycetota</taxon>
        <taxon>Actinomycetes</taxon>
        <taxon>Micromonosporales</taxon>
        <taxon>Micromonosporaceae</taxon>
        <taxon>Paractinoplanes</taxon>
    </lineage>
</organism>
<proteinExistence type="inferred from homology"/>
<evidence type="ECO:0000256" key="4">
    <source>
        <dbReference type="ARBA" id="ARBA00022692"/>
    </source>
</evidence>
<comment type="similarity">
    <text evidence="2">Belongs to the cation diffusion facilitator (CDF) transporter (TC 2.A.4) family. SLC30A subfamily.</text>
</comment>
<feature type="transmembrane region" description="Helical" evidence="8">
    <location>
        <begin position="188"/>
        <end position="205"/>
    </location>
</feature>
<dbReference type="InterPro" id="IPR027469">
    <property type="entry name" value="Cation_efflux_TMD_sf"/>
</dbReference>
<evidence type="ECO:0000259" key="10">
    <source>
        <dbReference type="Pfam" id="PF16916"/>
    </source>
</evidence>
<evidence type="ECO:0000256" key="3">
    <source>
        <dbReference type="ARBA" id="ARBA00022448"/>
    </source>
</evidence>
<name>A0ABS5YYJ4_9ACTN</name>